<dbReference type="OrthoDB" id="2482960at2"/>
<name>A0A4R5KYD5_9BACL</name>
<comment type="caution">
    <text evidence="1">The sequence shown here is derived from an EMBL/GenBank/DDBJ whole genome shotgun (WGS) entry which is preliminary data.</text>
</comment>
<dbReference type="EMBL" id="SMRT01000001">
    <property type="protein sequence ID" value="TDG00867.1"/>
    <property type="molecule type" value="Genomic_DNA"/>
</dbReference>
<proteinExistence type="predicted"/>
<sequence>MRTKYLALKLLLTLSLLFSLFFGLIEPTMVQAASAGVGGVNGSTGGATSGTAAGDFQTSDKVAVLGVGFISNPDGILSEVASVEDLEDPFKFSHELEKTMLYISPNKEFDTLFRKSGSGLLGYTTADGVITLYGNNPLYSDSTALSSHDALMVKTLEYADKAQDSKNYFEQVIGKALVSIDPNDPSRNLGGTGGIPVGSTLKKILEQYIVKNGKPDIDSQINQSMILQGYLNLIKERGILKGDEFTNFESQLHSAFKANKLTLLFHTVVGISVKDNRAYTSRDFGFIPSHDAVTWYLDIQKAAKPSDKKIQGLSANREAEAVTHGGASTTAMGAYSPYLENGNLPFSFRTYMRDNYAKTLKPVTTEVGLSGDISVNPFGGWGMQKWSDGKYGNTPAIEAEVHVTVVDKNDKPTGETFTEPVRGWSEQNKNLLGSLNNWIITDGMIVDHGGKSYEIMPDDAARFSLVDKKDSENLNKEKLTIAGAGKDGFISLPTNGANQWEIELGYDAPSPLDLNKYLGGDGVSSVENKYAKSGEASNAKLTLFVKAKEDIPGEPISSSFEVPQWMLSEYWANISPNGSNKSKFSLSLPIQTFDNPRLSPSGMQTFSLVDPASTPWGKSRAKLFNDVPNKDISVYSTSAFFKEAGDLLAVKDNNTVLNTKLAEWVNPFKLFDGKIGTANQGTVEDKSVVKKSSIFSYGVKALSSIYTYSETRWRTSCGENGCSSYPYTWSGAASQSTSTADYGVTVQFKHYTPKDSSVTKKFEPTSGSTNGLYWQTKQFQDSFSVFPEVLMGYADASGNTSVAFTVGEKARAIQPVSYNQAKFINIEVEPTVMGMSTATDSAAKALATRLNSDKDVLYKGSATTNNFEVKGNLEIKNFVLDIGNSALKNSWNPSLQYSTDAINDSYLAEYATKNPETGKWQVTFDADGKFVINGKDFGGQSSKQTVDQMPTTVKYHSLEVRGGKLVGVNGSRDLSSLSQELKDALTRMHISTDDNVFSTFELGGGDKLTEAKIASLAAAVRGSNDIAVGKGWYSEDTTVLVVREYVTLFPIPGFQYADKIPLELTPDLATPIDKNKFFSVGAPLFTKFHLRAGNAEMTADSSTGQGGVKNLPQAIVSNTSVLDTFGTVQ</sequence>
<dbReference type="Proteomes" id="UP000295636">
    <property type="component" value="Unassembled WGS sequence"/>
</dbReference>
<evidence type="ECO:0000313" key="2">
    <source>
        <dbReference type="Proteomes" id="UP000295636"/>
    </source>
</evidence>
<reference evidence="1 2" key="1">
    <citation type="submission" date="2019-03" db="EMBL/GenBank/DDBJ databases">
        <title>This is whole genome sequence of Paenibacillus sp MS74 strain.</title>
        <authorList>
            <person name="Trinh H.N."/>
        </authorList>
    </citation>
    <scope>NUCLEOTIDE SEQUENCE [LARGE SCALE GENOMIC DNA]</scope>
    <source>
        <strain evidence="1 2">MS74</strain>
    </source>
</reference>
<accession>A0A4R5KYD5</accession>
<dbReference type="AlphaFoldDB" id="A0A4R5KYD5"/>
<gene>
    <name evidence="1" type="ORF">E1757_04455</name>
</gene>
<protein>
    <submittedName>
        <fullName evidence="1">Uncharacterized protein</fullName>
    </submittedName>
</protein>
<dbReference type="RefSeq" id="WP_133225577.1">
    <property type="nucleotide sequence ID" value="NZ_SMRT01000001.1"/>
</dbReference>
<evidence type="ECO:0000313" key="1">
    <source>
        <dbReference type="EMBL" id="TDG00867.1"/>
    </source>
</evidence>
<keyword evidence="2" id="KW-1185">Reference proteome</keyword>
<organism evidence="1 2">
    <name type="scientific">Paenibacillus piri</name>
    <dbReference type="NCBI Taxonomy" id="2547395"/>
    <lineage>
        <taxon>Bacteria</taxon>
        <taxon>Bacillati</taxon>
        <taxon>Bacillota</taxon>
        <taxon>Bacilli</taxon>
        <taxon>Bacillales</taxon>
        <taxon>Paenibacillaceae</taxon>
        <taxon>Paenibacillus</taxon>
    </lineage>
</organism>